<evidence type="ECO:0000313" key="2">
    <source>
        <dbReference type="Proteomes" id="UP000515165"/>
    </source>
</evidence>
<dbReference type="RefSeq" id="XP_027444404.1">
    <property type="nucleotide sequence ID" value="XM_027588603.2"/>
</dbReference>
<feature type="compositionally biased region" description="Pro residues" evidence="1">
    <location>
        <begin position="77"/>
        <end position="86"/>
    </location>
</feature>
<sequence>MEGARVPGAALQGVGNHGGAGRKRASELTHAHWAASAPPPSSGFLSSSATLPEVQPPSRPPAATPCGRPRPSRLRPPSSPPPPPVVAPACSPGRGGFGAPSRERGVVPGPAARL</sequence>
<feature type="compositionally biased region" description="Pro residues" evidence="1">
    <location>
        <begin position="54"/>
        <end position="63"/>
    </location>
</feature>
<evidence type="ECO:0000256" key="1">
    <source>
        <dbReference type="SAM" id="MobiDB-lite"/>
    </source>
</evidence>
<feature type="compositionally biased region" description="Low complexity" evidence="1">
    <location>
        <begin position="42"/>
        <end position="52"/>
    </location>
</feature>
<evidence type="ECO:0000313" key="3">
    <source>
        <dbReference type="RefSeq" id="XP_027444404.1"/>
    </source>
</evidence>
<reference evidence="3" key="1">
    <citation type="submission" date="2025-08" db="UniProtKB">
        <authorList>
            <consortium name="RefSeq"/>
        </authorList>
    </citation>
    <scope>IDENTIFICATION</scope>
    <source>
        <tissue evidence="3">Blood</tissue>
    </source>
</reference>
<accession>A0A6J2CL01</accession>
<gene>
    <name evidence="3" type="primary">LOC113919462</name>
</gene>
<feature type="region of interest" description="Disordered" evidence="1">
    <location>
        <begin position="1"/>
        <end position="114"/>
    </location>
</feature>
<proteinExistence type="predicted"/>
<dbReference type="GeneID" id="113919462"/>
<protein>
    <submittedName>
        <fullName evidence="3">Actin cytoskeleton-regulatory complex protein PAN1-like</fullName>
    </submittedName>
</protein>
<keyword evidence="2" id="KW-1185">Reference proteome</keyword>
<dbReference type="Proteomes" id="UP000515165">
    <property type="component" value="Chromosome 3"/>
</dbReference>
<name>A0A6J2CL01_ZALCA</name>
<dbReference type="AlphaFoldDB" id="A0A6J2CL01"/>
<dbReference type="KEGG" id="zca:113919462"/>
<organism evidence="2 3">
    <name type="scientific">Zalophus californianus</name>
    <name type="common">California sealion</name>
    <dbReference type="NCBI Taxonomy" id="9704"/>
    <lineage>
        <taxon>Eukaryota</taxon>
        <taxon>Metazoa</taxon>
        <taxon>Chordata</taxon>
        <taxon>Craniata</taxon>
        <taxon>Vertebrata</taxon>
        <taxon>Euteleostomi</taxon>
        <taxon>Mammalia</taxon>
        <taxon>Eutheria</taxon>
        <taxon>Laurasiatheria</taxon>
        <taxon>Carnivora</taxon>
        <taxon>Caniformia</taxon>
        <taxon>Pinnipedia</taxon>
        <taxon>Otariidae</taxon>
        <taxon>Zalophus</taxon>
    </lineage>
</organism>